<keyword evidence="1" id="KW-0472">Membrane</keyword>
<feature type="transmembrane region" description="Helical" evidence="1">
    <location>
        <begin position="154"/>
        <end position="177"/>
    </location>
</feature>
<dbReference type="InterPro" id="IPR011029">
    <property type="entry name" value="DEATH-like_dom_sf"/>
</dbReference>
<evidence type="ECO:0000313" key="4">
    <source>
        <dbReference type="EMBL" id="VVC39600.1"/>
    </source>
</evidence>
<dbReference type="OrthoDB" id="6066069at2759"/>
<dbReference type="EMBL" id="CABPRJ010001896">
    <property type="protein sequence ID" value="VVC39600.1"/>
    <property type="molecule type" value="Genomic_DNA"/>
</dbReference>
<dbReference type="SUPFAM" id="SSF47986">
    <property type="entry name" value="DEATH domain"/>
    <property type="match status" value="1"/>
</dbReference>
<keyword evidence="1" id="KW-0812">Transmembrane</keyword>
<evidence type="ECO:0000259" key="3">
    <source>
        <dbReference type="PROSITE" id="PS50017"/>
    </source>
</evidence>
<dbReference type="GO" id="GO:0007165">
    <property type="term" value="P:signal transduction"/>
    <property type="evidence" value="ECO:0007669"/>
    <property type="project" value="InterPro"/>
</dbReference>
<dbReference type="Gene3D" id="1.10.533.10">
    <property type="entry name" value="Death Domain, Fas"/>
    <property type="match status" value="1"/>
</dbReference>
<proteinExistence type="predicted"/>
<reference evidence="4 5" key="1">
    <citation type="submission" date="2019-08" db="EMBL/GenBank/DDBJ databases">
        <authorList>
            <person name="Alioto T."/>
            <person name="Alioto T."/>
            <person name="Gomez Garrido J."/>
        </authorList>
    </citation>
    <scope>NUCLEOTIDE SEQUENCE [LARGE SCALE GENOMIC DNA]</scope>
</reference>
<keyword evidence="1" id="KW-1133">Transmembrane helix</keyword>
<accession>A0A5E4N4J9</accession>
<name>A0A5E4N4J9_9HEMI</name>
<dbReference type="AlphaFoldDB" id="A0A5E4N4J9"/>
<gene>
    <name evidence="4" type="ORF">CINCED_3A017532</name>
</gene>
<dbReference type="Proteomes" id="UP000325440">
    <property type="component" value="Unassembled WGS sequence"/>
</dbReference>
<organism evidence="4 5">
    <name type="scientific">Cinara cedri</name>
    <dbReference type="NCBI Taxonomy" id="506608"/>
    <lineage>
        <taxon>Eukaryota</taxon>
        <taxon>Metazoa</taxon>
        <taxon>Ecdysozoa</taxon>
        <taxon>Arthropoda</taxon>
        <taxon>Hexapoda</taxon>
        <taxon>Insecta</taxon>
        <taxon>Pterygota</taxon>
        <taxon>Neoptera</taxon>
        <taxon>Paraneoptera</taxon>
        <taxon>Hemiptera</taxon>
        <taxon>Sternorrhyncha</taxon>
        <taxon>Aphidomorpha</taxon>
        <taxon>Aphidoidea</taxon>
        <taxon>Aphididae</taxon>
        <taxon>Lachninae</taxon>
        <taxon>Cinara</taxon>
    </lineage>
</organism>
<dbReference type="PROSITE" id="PS50017">
    <property type="entry name" value="DEATH_DOMAIN"/>
    <property type="match status" value="1"/>
</dbReference>
<feature type="chain" id="PRO_5022712439" evidence="2">
    <location>
        <begin position="19"/>
        <end position="222"/>
    </location>
</feature>
<evidence type="ECO:0000313" key="5">
    <source>
        <dbReference type="Proteomes" id="UP000325440"/>
    </source>
</evidence>
<keyword evidence="2" id="KW-0732">Signal</keyword>
<sequence>MFAFAVLVGAMFASESVCTRDVNSAMYMYLANHLTPQECPKLAAHLYAAGLESPAAKELERDLPTDEPCLSLLTTWNDSAGKEKSFIAVTDGLRKIGREKLAEWLSDTIFTQLSVELDNYFLVRDVRTAAKPPSTTIRSKSNQKIESCLFEKSFLFLLFDTFCMYFILMTIAVLVFYSLTWSVRIVKESKNTQMPKRKYKILEVGNLPQDLESDDDILDLFC</sequence>
<feature type="signal peptide" evidence="2">
    <location>
        <begin position="1"/>
        <end position="18"/>
    </location>
</feature>
<feature type="domain" description="Death" evidence="3">
    <location>
        <begin position="50"/>
        <end position="109"/>
    </location>
</feature>
<protein>
    <submittedName>
        <fullName evidence="4">Death domain,Death-like domain</fullName>
    </submittedName>
</protein>
<keyword evidence="5" id="KW-1185">Reference proteome</keyword>
<dbReference type="InterPro" id="IPR000488">
    <property type="entry name" value="Death_dom"/>
</dbReference>
<evidence type="ECO:0000256" key="2">
    <source>
        <dbReference type="SAM" id="SignalP"/>
    </source>
</evidence>
<evidence type="ECO:0000256" key="1">
    <source>
        <dbReference type="SAM" id="Phobius"/>
    </source>
</evidence>